<name>A0ACB9R2V4_9MYRT</name>
<accession>A0ACB9R2V4</accession>
<evidence type="ECO:0000313" key="2">
    <source>
        <dbReference type="Proteomes" id="UP001057402"/>
    </source>
</evidence>
<comment type="caution">
    <text evidence="1">The sequence shown here is derived from an EMBL/GenBank/DDBJ whole genome shotgun (WGS) entry which is preliminary data.</text>
</comment>
<keyword evidence="2" id="KW-1185">Reference proteome</keyword>
<proteinExistence type="predicted"/>
<reference evidence="2" key="1">
    <citation type="journal article" date="2023" name="Front. Plant Sci.">
        <title>Chromosomal-level genome assembly of Melastoma candidum provides insights into trichome evolution.</title>
        <authorList>
            <person name="Zhong Y."/>
            <person name="Wu W."/>
            <person name="Sun C."/>
            <person name="Zou P."/>
            <person name="Liu Y."/>
            <person name="Dai S."/>
            <person name="Zhou R."/>
        </authorList>
    </citation>
    <scope>NUCLEOTIDE SEQUENCE [LARGE SCALE GENOMIC DNA]</scope>
</reference>
<gene>
    <name evidence="1" type="ORF">MLD38_011379</name>
</gene>
<protein>
    <submittedName>
        <fullName evidence="1">Uncharacterized protein</fullName>
    </submittedName>
</protein>
<sequence>MGLEGKLEAEVEMKASADRVFKLLAEELNKVPDASPDNIQGVEVHEGDWATAGSVKLWNYIIDGQNEVFKEKVHIDEESKMVSMEAVGGHILDKYKTYKIICEVLPHGGSSSKVKAQVIYEKLNEDDADPDNYLGLITNIIKDIDAHLVGKQA</sequence>
<organism evidence="1 2">
    <name type="scientific">Melastoma candidum</name>
    <dbReference type="NCBI Taxonomy" id="119954"/>
    <lineage>
        <taxon>Eukaryota</taxon>
        <taxon>Viridiplantae</taxon>
        <taxon>Streptophyta</taxon>
        <taxon>Embryophyta</taxon>
        <taxon>Tracheophyta</taxon>
        <taxon>Spermatophyta</taxon>
        <taxon>Magnoliopsida</taxon>
        <taxon>eudicotyledons</taxon>
        <taxon>Gunneridae</taxon>
        <taxon>Pentapetalae</taxon>
        <taxon>rosids</taxon>
        <taxon>malvids</taxon>
        <taxon>Myrtales</taxon>
        <taxon>Melastomataceae</taxon>
        <taxon>Melastomatoideae</taxon>
        <taxon>Melastomateae</taxon>
        <taxon>Melastoma</taxon>
    </lineage>
</organism>
<dbReference type="EMBL" id="CM042883">
    <property type="protein sequence ID" value="KAI4373230.1"/>
    <property type="molecule type" value="Genomic_DNA"/>
</dbReference>
<dbReference type="Proteomes" id="UP001057402">
    <property type="component" value="Chromosome 4"/>
</dbReference>
<evidence type="ECO:0000313" key="1">
    <source>
        <dbReference type="EMBL" id="KAI4373230.1"/>
    </source>
</evidence>